<keyword evidence="2" id="KW-0862">Zinc</keyword>
<keyword evidence="6" id="KW-0539">Nucleus</keyword>
<keyword evidence="3" id="KW-0805">Transcription regulation</keyword>
<evidence type="ECO:0000256" key="5">
    <source>
        <dbReference type="ARBA" id="ARBA00023163"/>
    </source>
</evidence>
<dbReference type="PANTHER" id="PTHR36206:SF12">
    <property type="entry name" value="ASPERCRYPTIN BIOSYNTHESIS CLUSTER-SPECIFIC TRANSCRIPTION REGULATOR ATNN-RELATED"/>
    <property type="match status" value="1"/>
</dbReference>
<dbReference type="InterPro" id="IPR052360">
    <property type="entry name" value="Transcr_Regulatory_Proteins"/>
</dbReference>
<dbReference type="Proteomes" id="UP000758603">
    <property type="component" value="Unassembled WGS sequence"/>
</dbReference>
<organism evidence="7 8">
    <name type="scientific">Truncatella angustata</name>
    <dbReference type="NCBI Taxonomy" id="152316"/>
    <lineage>
        <taxon>Eukaryota</taxon>
        <taxon>Fungi</taxon>
        <taxon>Dikarya</taxon>
        <taxon>Ascomycota</taxon>
        <taxon>Pezizomycotina</taxon>
        <taxon>Sordariomycetes</taxon>
        <taxon>Xylariomycetidae</taxon>
        <taxon>Amphisphaeriales</taxon>
        <taxon>Sporocadaceae</taxon>
        <taxon>Truncatella</taxon>
    </lineage>
</organism>
<evidence type="ECO:0000256" key="2">
    <source>
        <dbReference type="ARBA" id="ARBA00022833"/>
    </source>
</evidence>
<reference evidence="7" key="1">
    <citation type="journal article" date="2021" name="Nat. Commun.">
        <title>Genetic determinants of endophytism in the Arabidopsis root mycobiome.</title>
        <authorList>
            <person name="Mesny F."/>
            <person name="Miyauchi S."/>
            <person name="Thiergart T."/>
            <person name="Pickel B."/>
            <person name="Atanasova L."/>
            <person name="Karlsson M."/>
            <person name="Huettel B."/>
            <person name="Barry K.W."/>
            <person name="Haridas S."/>
            <person name="Chen C."/>
            <person name="Bauer D."/>
            <person name="Andreopoulos W."/>
            <person name="Pangilinan J."/>
            <person name="LaButti K."/>
            <person name="Riley R."/>
            <person name="Lipzen A."/>
            <person name="Clum A."/>
            <person name="Drula E."/>
            <person name="Henrissat B."/>
            <person name="Kohler A."/>
            <person name="Grigoriev I.V."/>
            <person name="Martin F.M."/>
            <person name="Hacquard S."/>
        </authorList>
    </citation>
    <scope>NUCLEOTIDE SEQUENCE</scope>
    <source>
        <strain evidence="7">MPI-SDFR-AT-0073</strain>
    </source>
</reference>
<dbReference type="PANTHER" id="PTHR36206">
    <property type="entry name" value="ASPERCRYPTIN BIOSYNTHESIS CLUSTER-SPECIFIC TRANSCRIPTION REGULATOR ATNN-RELATED"/>
    <property type="match status" value="1"/>
</dbReference>
<dbReference type="GO" id="GO:0003677">
    <property type="term" value="F:DNA binding"/>
    <property type="evidence" value="ECO:0007669"/>
    <property type="project" value="UniProtKB-KW"/>
</dbReference>
<accession>A0A9P8RL24</accession>
<evidence type="ECO:0000256" key="3">
    <source>
        <dbReference type="ARBA" id="ARBA00023015"/>
    </source>
</evidence>
<dbReference type="GO" id="GO:0046872">
    <property type="term" value="F:metal ion binding"/>
    <property type="evidence" value="ECO:0007669"/>
    <property type="project" value="UniProtKB-KW"/>
</dbReference>
<evidence type="ECO:0000313" key="7">
    <source>
        <dbReference type="EMBL" id="KAH6645116.1"/>
    </source>
</evidence>
<protein>
    <submittedName>
        <fullName evidence="7">Uncharacterized protein</fullName>
    </submittedName>
</protein>
<evidence type="ECO:0000313" key="8">
    <source>
        <dbReference type="Proteomes" id="UP000758603"/>
    </source>
</evidence>
<sequence>MRHVPRWTMFNDSYQRNEVELWRRWIPQLSTSESAIRHAAIAVGSLLLKHDASAATPSSLIVSRGATDSFAIHHYQEAIRSTLQLIQSGKGDANLAGITCLLFFSIEALQGHEYEALQLFERGGPTHLVPSTKSGNSIKNALADAFSQLSVQWSMFEGSFVVAHKNSAQLDGEILTSGQAQKELTSLILQAFNVAAEGLQLKWMPRLPPEDPGGNRDGLFEAYKELLLRQSDIEASLNLWHERFLTYEKTQTQSADPVWHKIICGMLLLRFQSIQIWLVGSIGRSEMIYDNYLPLIRDAISGARDVLDLMEQSGRFALFSSELALIPTLYIIVTKCRDPVLRRAALALLHRAPMQEGLWNRTIVIQVCERAIDLEEGSDGFIHDLPPEMTEMLVPETMRLKFIKIELRTTNDDDCRGDFVEFNSLPYGFDGEWCITREFFTV</sequence>
<proteinExistence type="predicted"/>
<dbReference type="EMBL" id="JAGPXC010000012">
    <property type="protein sequence ID" value="KAH6645116.1"/>
    <property type="molecule type" value="Genomic_DNA"/>
</dbReference>
<comment type="caution">
    <text evidence="7">The sequence shown here is derived from an EMBL/GenBank/DDBJ whole genome shotgun (WGS) entry which is preliminary data.</text>
</comment>
<keyword evidence="1" id="KW-0479">Metal-binding</keyword>
<evidence type="ECO:0000256" key="1">
    <source>
        <dbReference type="ARBA" id="ARBA00022723"/>
    </source>
</evidence>
<dbReference type="OrthoDB" id="3598904at2759"/>
<dbReference type="RefSeq" id="XP_045951630.1">
    <property type="nucleotide sequence ID" value="XM_046101043.1"/>
</dbReference>
<evidence type="ECO:0000256" key="4">
    <source>
        <dbReference type="ARBA" id="ARBA00023125"/>
    </source>
</evidence>
<dbReference type="AlphaFoldDB" id="A0A9P8RL24"/>
<keyword evidence="8" id="KW-1185">Reference proteome</keyword>
<gene>
    <name evidence="7" type="ORF">BKA67DRAFT_542092</name>
</gene>
<dbReference type="GeneID" id="70129935"/>
<keyword evidence="5" id="KW-0804">Transcription</keyword>
<name>A0A9P8RL24_9PEZI</name>
<keyword evidence="4" id="KW-0238">DNA-binding</keyword>
<evidence type="ECO:0000256" key="6">
    <source>
        <dbReference type="ARBA" id="ARBA00023242"/>
    </source>
</evidence>